<feature type="domain" description="GGDEF" evidence="3">
    <location>
        <begin position="108"/>
        <end position="240"/>
    </location>
</feature>
<dbReference type="Pfam" id="PF00990">
    <property type="entry name" value="GGDEF"/>
    <property type="match status" value="1"/>
</dbReference>
<organism evidence="4 5">
    <name type="scientific">Roseicella aerolata</name>
    <dbReference type="NCBI Taxonomy" id="2883479"/>
    <lineage>
        <taxon>Bacteria</taxon>
        <taxon>Pseudomonadati</taxon>
        <taxon>Pseudomonadota</taxon>
        <taxon>Alphaproteobacteria</taxon>
        <taxon>Acetobacterales</taxon>
        <taxon>Roseomonadaceae</taxon>
        <taxon>Roseicella</taxon>
    </lineage>
</organism>
<dbReference type="InterPro" id="IPR043128">
    <property type="entry name" value="Rev_trsase/Diguanyl_cyclase"/>
</dbReference>
<dbReference type="InterPro" id="IPR035919">
    <property type="entry name" value="EAL_sf"/>
</dbReference>
<dbReference type="AlphaFoldDB" id="A0A9X1I8Y5"/>
<dbReference type="InterPro" id="IPR000160">
    <property type="entry name" value="GGDEF_dom"/>
</dbReference>
<dbReference type="EMBL" id="JAJAQI010000002">
    <property type="protein sequence ID" value="MCB4820431.1"/>
    <property type="molecule type" value="Genomic_DNA"/>
</dbReference>
<dbReference type="PROSITE" id="PS50887">
    <property type="entry name" value="GGDEF"/>
    <property type="match status" value="1"/>
</dbReference>
<keyword evidence="1" id="KW-1133">Transmembrane helix</keyword>
<dbReference type="CDD" id="cd01949">
    <property type="entry name" value="GGDEF"/>
    <property type="match status" value="1"/>
</dbReference>
<dbReference type="CDD" id="cd01948">
    <property type="entry name" value="EAL"/>
    <property type="match status" value="1"/>
</dbReference>
<dbReference type="PROSITE" id="PS50883">
    <property type="entry name" value="EAL"/>
    <property type="match status" value="1"/>
</dbReference>
<protein>
    <submittedName>
        <fullName evidence="4">Bifunctional diguanylate cyclase/phosphodiesterase</fullName>
    </submittedName>
</protein>
<dbReference type="SMART" id="SM00267">
    <property type="entry name" value="GGDEF"/>
    <property type="match status" value="1"/>
</dbReference>
<feature type="domain" description="EAL" evidence="2">
    <location>
        <begin position="249"/>
        <end position="499"/>
    </location>
</feature>
<dbReference type="InterPro" id="IPR001633">
    <property type="entry name" value="EAL_dom"/>
</dbReference>
<dbReference type="RefSeq" id="WP_226603643.1">
    <property type="nucleotide sequence ID" value="NZ_JAJAQI010000002.1"/>
</dbReference>
<comment type="caution">
    <text evidence="4">The sequence shown here is derived from an EMBL/GenBank/DDBJ whole genome shotgun (WGS) entry which is preliminary data.</text>
</comment>
<dbReference type="Gene3D" id="3.20.20.450">
    <property type="entry name" value="EAL domain"/>
    <property type="match status" value="1"/>
</dbReference>
<dbReference type="NCBIfam" id="TIGR00254">
    <property type="entry name" value="GGDEF"/>
    <property type="match status" value="1"/>
</dbReference>
<dbReference type="Pfam" id="PF00563">
    <property type="entry name" value="EAL"/>
    <property type="match status" value="1"/>
</dbReference>
<dbReference type="SMART" id="SM00052">
    <property type="entry name" value="EAL"/>
    <property type="match status" value="1"/>
</dbReference>
<proteinExistence type="predicted"/>
<dbReference type="Proteomes" id="UP001139311">
    <property type="component" value="Unassembled WGS sequence"/>
</dbReference>
<feature type="transmembrane region" description="Helical" evidence="1">
    <location>
        <begin position="47"/>
        <end position="64"/>
    </location>
</feature>
<keyword evidence="1" id="KW-0472">Membrane</keyword>
<gene>
    <name evidence="4" type="ORF">LHA35_01630</name>
</gene>
<sequence>MSSPPATSQPDRPGRGASRAWAAACAGLALGVPGGLTLAALHQREPWPVAAAIAFGLLALAALLHRRPRHAAPPAHRRATTDGLTGLADASMFRAGLAAALAEARPDRPPAVIMLELDGFAAIRDTLGTGGGDALLRQAAERLLGTARADDLVARLSGAEFAVLQRVGTQPEAAARFAGRLVHELSRPYALHGRPLICGAVAGIAVAAPEIGAEALLAQSGLALQRARAEGQGTTRFFEPGMDAVLTARHALEGALRQAAAAEDFTLHYQPVFEVRSRRLLGFEALLRWTHPERGPVSPADFVPLLEETGLILPVGAWVLRTACREALRWPDPIGVAVNLSPVQFRRAEVLSAVRTALDETGLAPHRLTLEITEGLLLQHTEEVLETLAQLRALGVGIALDDFGSGYSSLAYLWRFRFDMLKIDRAFVRALRRDGKAAAIIESIVGLGHSLDLRITAEGVEMEEQLAALSGVGCDEAQGFLLGKPMPAEQAQALAQGGGRIASLAAA</sequence>
<evidence type="ECO:0000259" key="3">
    <source>
        <dbReference type="PROSITE" id="PS50887"/>
    </source>
</evidence>
<dbReference type="SUPFAM" id="SSF141868">
    <property type="entry name" value="EAL domain-like"/>
    <property type="match status" value="1"/>
</dbReference>
<dbReference type="PANTHER" id="PTHR44757:SF2">
    <property type="entry name" value="BIOFILM ARCHITECTURE MAINTENANCE PROTEIN MBAA"/>
    <property type="match status" value="1"/>
</dbReference>
<dbReference type="InterPro" id="IPR029787">
    <property type="entry name" value="Nucleotide_cyclase"/>
</dbReference>
<reference evidence="4" key="1">
    <citation type="submission" date="2021-10" db="EMBL/GenBank/DDBJ databases">
        <title>Roseicella aerolatum sp. nov., isolated from aerosols of e-waste dismantling site.</title>
        <authorList>
            <person name="Qin T."/>
        </authorList>
    </citation>
    <scope>NUCLEOTIDE SEQUENCE</scope>
    <source>
        <strain evidence="4">GB24</strain>
    </source>
</reference>
<keyword evidence="5" id="KW-1185">Reference proteome</keyword>
<dbReference type="Gene3D" id="3.30.70.270">
    <property type="match status" value="1"/>
</dbReference>
<feature type="transmembrane region" description="Helical" evidence="1">
    <location>
        <begin position="20"/>
        <end position="41"/>
    </location>
</feature>
<name>A0A9X1I8Y5_9PROT</name>
<evidence type="ECO:0000259" key="2">
    <source>
        <dbReference type="PROSITE" id="PS50883"/>
    </source>
</evidence>
<evidence type="ECO:0000313" key="4">
    <source>
        <dbReference type="EMBL" id="MCB4820431.1"/>
    </source>
</evidence>
<dbReference type="SUPFAM" id="SSF55073">
    <property type="entry name" value="Nucleotide cyclase"/>
    <property type="match status" value="1"/>
</dbReference>
<accession>A0A9X1I8Y5</accession>
<dbReference type="InterPro" id="IPR052155">
    <property type="entry name" value="Biofilm_reg_signaling"/>
</dbReference>
<dbReference type="PANTHER" id="PTHR44757">
    <property type="entry name" value="DIGUANYLATE CYCLASE DGCP"/>
    <property type="match status" value="1"/>
</dbReference>
<keyword evidence="1" id="KW-0812">Transmembrane</keyword>
<evidence type="ECO:0000313" key="5">
    <source>
        <dbReference type="Proteomes" id="UP001139311"/>
    </source>
</evidence>
<evidence type="ECO:0000256" key="1">
    <source>
        <dbReference type="SAM" id="Phobius"/>
    </source>
</evidence>